<dbReference type="Pfam" id="PF00625">
    <property type="entry name" value="Guanylate_kin"/>
    <property type="match status" value="1"/>
</dbReference>
<protein>
    <recommendedName>
        <fullName evidence="1">Guanylate kinase-like domain-containing protein</fullName>
    </recommendedName>
</protein>
<dbReference type="AlphaFoldDB" id="A0A7J6DB96"/>
<evidence type="ECO:0000313" key="2">
    <source>
        <dbReference type="EMBL" id="KAF4116469.1"/>
    </source>
</evidence>
<dbReference type="GO" id="GO:0050700">
    <property type="term" value="F:CARD domain binding"/>
    <property type="evidence" value="ECO:0007669"/>
    <property type="project" value="TreeGrafter"/>
</dbReference>
<dbReference type="EMBL" id="JAAMOB010000003">
    <property type="protein sequence ID" value="KAF4116469.1"/>
    <property type="molecule type" value="Genomic_DNA"/>
</dbReference>
<dbReference type="PROSITE" id="PS50052">
    <property type="entry name" value="GUANYLATE_KINASE_2"/>
    <property type="match status" value="1"/>
</dbReference>
<dbReference type="PANTHER" id="PTHR14559">
    <property type="entry name" value="CASPASE RECRUITMENT DOMAIN FAMILY"/>
    <property type="match status" value="1"/>
</dbReference>
<accession>A0A7J6DB96</accession>
<proteinExistence type="predicted"/>
<feature type="domain" description="Guanylate kinase-like" evidence="1">
    <location>
        <begin position="1"/>
        <end position="140"/>
    </location>
</feature>
<dbReference type="GO" id="GO:0005737">
    <property type="term" value="C:cytoplasm"/>
    <property type="evidence" value="ECO:0007669"/>
    <property type="project" value="TreeGrafter"/>
</dbReference>
<dbReference type="InterPro" id="IPR008145">
    <property type="entry name" value="GK/Ca_channel_bsu"/>
</dbReference>
<reference evidence="2 3" key="1">
    <citation type="submission" date="2020-04" db="EMBL/GenBank/DDBJ databases">
        <title>Chromosome-level genome assembly of a cyprinid fish Onychostoma macrolepis by integration of Nanopore Sequencing, Bionano and Hi-C technology.</title>
        <authorList>
            <person name="Wang D."/>
        </authorList>
    </citation>
    <scope>NUCLEOTIDE SEQUENCE [LARGE SCALE GENOMIC DNA]</scope>
    <source>
        <strain evidence="2">SWU-2019</strain>
        <tissue evidence="2">Muscle</tissue>
    </source>
</reference>
<evidence type="ECO:0000313" key="3">
    <source>
        <dbReference type="Proteomes" id="UP000579812"/>
    </source>
</evidence>
<dbReference type="PANTHER" id="PTHR14559:SF13">
    <property type="entry name" value="CASPASE RECRUITMENT DOMAIN-CONTAINING PROTEIN 10-LIKE"/>
    <property type="match status" value="1"/>
</dbReference>
<name>A0A7J6DB96_9TELE</name>
<sequence length="155" mass="17907">MARSQNCNYDALKCQLGHITPRDKSVFLIDSTDQPLGIKLQSIQEVINQDKHCLLQLGLNHVENLLKQSIYPIIIYIKPKNKKGRKFRKLLSGHREEDLMEACQMEELQLETLPVMFSTVEPNAWSSTDELLAVIRSTILSQQSTMVWLEQERLQ</sequence>
<keyword evidence="3" id="KW-1185">Reference proteome</keyword>
<dbReference type="Gene3D" id="3.40.50.300">
    <property type="entry name" value="P-loop containing nucleotide triphosphate hydrolases"/>
    <property type="match status" value="1"/>
</dbReference>
<dbReference type="SUPFAM" id="SSF52540">
    <property type="entry name" value="P-loop containing nucleoside triphosphate hydrolases"/>
    <property type="match status" value="1"/>
</dbReference>
<evidence type="ECO:0000259" key="1">
    <source>
        <dbReference type="PROSITE" id="PS50052"/>
    </source>
</evidence>
<dbReference type="InterPro" id="IPR027417">
    <property type="entry name" value="P-loop_NTPase"/>
</dbReference>
<dbReference type="InterPro" id="IPR008144">
    <property type="entry name" value="Guanylate_kin-like_dom"/>
</dbReference>
<comment type="caution">
    <text evidence="2">The sequence shown here is derived from an EMBL/GenBank/DDBJ whole genome shotgun (WGS) entry which is preliminary data.</text>
</comment>
<dbReference type="Proteomes" id="UP000579812">
    <property type="component" value="Unassembled WGS sequence"/>
</dbReference>
<organism evidence="2 3">
    <name type="scientific">Onychostoma macrolepis</name>
    <dbReference type="NCBI Taxonomy" id="369639"/>
    <lineage>
        <taxon>Eukaryota</taxon>
        <taxon>Metazoa</taxon>
        <taxon>Chordata</taxon>
        <taxon>Craniata</taxon>
        <taxon>Vertebrata</taxon>
        <taxon>Euteleostomi</taxon>
        <taxon>Actinopterygii</taxon>
        <taxon>Neopterygii</taxon>
        <taxon>Teleostei</taxon>
        <taxon>Ostariophysi</taxon>
        <taxon>Cypriniformes</taxon>
        <taxon>Cyprinidae</taxon>
        <taxon>Acrossocheilinae</taxon>
        <taxon>Onychostoma</taxon>
    </lineage>
</organism>
<gene>
    <name evidence="2" type="ORF">G5714_003958</name>
</gene>